<dbReference type="InterPro" id="IPR011044">
    <property type="entry name" value="Quino_amine_DH_bsu"/>
</dbReference>
<dbReference type="Gene3D" id="2.130.10.10">
    <property type="entry name" value="YVTN repeat-like/Quinoprotein amine dehydrogenase"/>
    <property type="match status" value="2"/>
</dbReference>
<dbReference type="SUPFAM" id="SSF50969">
    <property type="entry name" value="YVTN repeat-like/Quinoprotein amine dehydrogenase"/>
    <property type="match status" value="1"/>
</dbReference>
<protein>
    <submittedName>
        <fullName evidence="1">YncE family protein</fullName>
    </submittedName>
</protein>
<dbReference type="PANTHER" id="PTHR47197">
    <property type="entry name" value="PROTEIN NIRF"/>
    <property type="match status" value="1"/>
</dbReference>
<evidence type="ECO:0000313" key="2">
    <source>
        <dbReference type="Proteomes" id="UP000502179"/>
    </source>
</evidence>
<reference evidence="1 2" key="1">
    <citation type="submission" date="2020-02" db="EMBL/GenBank/DDBJ databases">
        <title>Genome analysis of Thermosulfuriphilus ammonigenes ST65T, an anaerobic thermophilic chemolithoautotrophic bacterium isolated from a deep-sea hydrothermal vent.</title>
        <authorList>
            <person name="Slobodkina G."/>
            <person name="Allioux M."/>
            <person name="Merkel A."/>
            <person name="Alain K."/>
            <person name="Jebbar M."/>
            <person name="Slobodkin A."/>
        </authorList>
    </citation>
    <scope>NUCLEOTIDE SEQUENCE [LARGE SCALE GENOMIC DNA]</scope>
    <source>
        <strain evidence="1 2">ST65</strain>
    </source>
</reference>
<organism evidence="1 2">
    <name type="scientific">Thermosulfuriphilus ammonigenes</name>
    <dbReference type="NCBI Taxonomy" id="1936021"/>
    <lineage>
        <taxon>Bacteria</taxon>
        <taxon>Pseudomonadati</taxon>
        <taxon>Thermodesulfobacteriota</taxon>
        <taxon>Thermodesulfobacteria</taxon>
        <taxon>Thermodesulfobacteriales</taxon>
        <taxon>Thermodesulfobacteriaceae</taxon>
        <taxon>Thermosulfuriphilus</taxon>
    </lineage>
</organism>
<gene>
    <name evidence="1" type="ORF">G4V39_09780</name>
</gene>
<proteinExistence type="predicted"/>
<evidence type="ECO:0000313" key="1">
    <source>
        <dbReference type="EMBL" id="QIJ72541.1"/>
    </source>
</evidence>
<dbReference type="KEGG" id="tav:G4V39_09780"/>
<dbReference type="InterPro" id="IPR051200">
    <property type="entry name" value="Host-pathogen_enzymatic-act"/>
</dbReference>
<dbReference type="RefSeq" id="WP_166032758.1">
    <property type="nucleotide sequence ID" value="NZ_CP048877.1"/>
</dbReference>
<dbReference type="EMBL" id="CP048877">
    <property type="protein sequence ID" value="QIJ72541.1"/>
    <property type="molecule type" value="Genomic_DNA"/>
</dbReference>
<dbReference type="Proteomes" id="UP000502179">
    <property type="component" value="Chromosome"/>
</dbReference>
<sequence length="442" mass="48945">MLLRFFTFLIFFLLLKGSCLGARVNIFLNIINPPPEEISFKLKKLYLLKEGERKLPLLQGKYVSSRVSFGQTLLTTQEIPPGTYKGLSLEISDVCLGEGHLSSPAEPVIINLPFRLRGKASLSLFILWYVRDSIQGSRFLPSFTGRLQGRPLREETLYVSCDDIDTLFAIRADTNQVVASLAVSGSPTDMAISTAGNRLYVLAQDDRAINVIELSSFRPIDSFFLPLATRPKYLALVGSRSAVITDPDSHFLLLVNLTSGGLLSSKRLGYQPSEVLYWEDKGQIFVSSPTDQVVYILNTDLSSGGKLTGIMDPRGLWIREKRLYVAEYRPGTLSIFNLDTGELVGRVRSGRGTIRVSGSDSRLYISNEEEGTVGIISPGQLTISKKIRVNGSPFTMATYNQRKWLYVADRKGKGLVVIDTISEKIVGRIELGGTPFALVVHH</sequence>
<dbReference type="AlphaFoldDB" id="A0A6G7PYE4"/>
<name>A0A6G7PYE4_9BACT</name>
<accession>A0A6G7PYE4</accession>
<dbReference type="PANTHER" id="PTHR47197:SF3">
    <property type="entry name" value="DIHYDRO-HEME D1 DEHYDROGENASE"/>
    <property type="match status" value="1"/>
</dbReference>
<keyword evidence="2" id="KW-1185">Reference proteome</keyword>
<dbReference type="InterPro" id="IPR015943">
    <property type="entry name" value="WD40/YVTN_repeat-like_dom_sf"/>
</dbReference>